<dbReference type="SUPFAM" id="SSF81593">
    <property type="entry name" value="Nucleotidyltransferase substrate binding subunit/domain"/>
    <property type="match status" value="1"/>
</dbReference>
<dbReference type="EMBL" id="JAGTXB010000003">
    <property type="protein sequence ID" value="MBS0027082.1"/>
    <property type="molecule type" value="Genomic_DNA"/>
</dbReference>
<evidence type="ECO:0000313" key="3">
    <source>
        <dbReference type="Proteomes" id="UP000676386"/>
    </source>
</evidence>
<feature type="domain" description="HEPN" evidence="1">
    <location>
        <begin position="155"/>
        <end position="273"/>
    </location>
</feature>
<accession>A0ABS5IVU2</accession>
<dbReference type="InterPro" id="IPR007842">
    <property type="entry name" value="HEPN_dom"/>
</dbReference>
<dbReference type="SMART" id="SM00748">
    <property type="entry name" value="HEPN"/>
    <property type="match status" value="1"/>
</dbReference>
<evidence type="ECO:0000313" key="2">
    <source>
        <dbReference type="EMBL" id="MBS0027082.1"/>
    </source>
</evidence>
<dbReference type="Proteomes" id="UP000676386">
    <property type="component" value="Unassembled WGS sequence"/>
</dbReference>
<protein>
    <submittedName>
        <fullName evidence="2">HEPN domain-containing protein</fullName>
    </submittedName>
</protein>
<name>A0ABS5IVU2_9BACT</name>
<dbReference type="RefSeq" id="WP_211972194.1">
    <property type="nucleotide sequence ID" value="NZ_JAGTXB010000003.1"/>
</dbReference>
<comment type="caution">
    <text evidence="2">The sequence shown here is derived from an EMBL/GenBank/DDBJ whole genome shotgun (WGS) entry which is preliminary data.</text>
</comment>
<sequence length="287" mass="32697">MRPFNLFSNQNSSLQSVQDVVVGVIRESVPTELIYILGSSHYQRRTETIFSSVSPAAHYFGDFFLLVVIKDGESRRMSEWEDILEQRCYQFARITIIAMEAASFIEKYNDGNIFVTSVHRSGIIFYDAGNIQLPEVTTIGIKQSRDGKREYTKTVHRVKEFLAGADLYIAREEGELATFMIHQCFEQSLKTIVLIGSGFVVDTHSIDRLLRYAGLVTYRLLEVFPPEQGRKLLEVLQKAYVGARYTYDFAPAFPHVLKLREKAQLVFNILVDTGKTVAFEAAEEVII</sequence>
<organism evidence="2 3">
    <name type="scientific">Chitinophaga hostae</name>
    <dbReference type="NCBI Taxonomy" id="2831022"/>
    <lineage>
        <taxon>Bacteria</taxon>
        <taxon>Pseudomonadati</taxon>
        <taxon>Bacteroidota</taxon>
        <taxon>Chitinophagia</taxon>
        <taxon>Chitinophagales</taxon>
        <taxon>Chitinophagaceae</taxon>
        <taxon>Chitinophaga</taxon>
    </lineage>
</organism>
<proteinExistence type="predicted"/>
<dbReference type="Gene3D" id="1.20.120.330">
    <property type="entry name" value="Nucleotidyltransferases domain 2"/>
    <property type="match status" value="1"/>
</dbReference>
<reference evidence="2 3" key="1">
    <citation type="submission" date="2021-04" db="EMBL/GenBank/DDBJ databases">
        <title>Chitinophaga sp. nov., isolated from the rhizosphere soil.</title>
        <authorList>
            <person name="He S."/>
        </authorList>
    </citation>
    <scope>NUCLEOTIDE SEQUENCE [LARGE SCALE GENOMIC DNA]</scope>
    <source>
        <strain evidence="2 3">2R12</strain>
    </source>
</reference>
<gene>
    <name evidence="2" type="ORF">KE626_07155</name>
</gene>
<dbReference type="PROSITE" id="PS50910">
    <property type="entry name" value="HEPN"/>
    <property type="match status" value="1"/>
</dbReference>
<evidence type="ECO:0000259" key="1">
    <source>
        <dbReference type="PROSITE" id="PS50910"/>
    </source>
</evidence>
<dbReference type="Pfam" id="PF05168">
    <property type="entry name" value="HEPN"/>
    <property type="match status" value="1"/>
</dbReference>
<keyword evidence="3" id="KW-1185">Reference proteome</keyword>